<dbReference type="PANTHER" id="PTHR39639:SF1">
    <property type="entry name" value="DUF262 DOMAIN-CONTAINING PROTEIN"/>
    <property type="match status" value="1"/>
</dbReference>
<organism evidence="3 4">
    <name type="scientific">Thelephora terrestris</name>
    <dbReference type="NCBI Taxonomy" id="56493"/>
    <lineage>
        <taxon>Eukaryota</taxon>
        <taxon>Fungi</taxon>
        <taxon>Dikarya</taxon>
        <taxon>Basidiomycota</taxon>
        <taxon>Agaricomycotina</taxon>
        <taxon>Agaricomycetes</taxon>
        <taxon>Thelephorales</taxon>
        <taxon>Thelephoraceae</taxon>
        <taxon>Thelephora</taxon>
    </lineage>
</organism>
<feature type="compositionally biased region" description="Acidic residues" evidence="1">
    <location>
        <begin position="11"/>
        <end position="23"/>
    </location>
</feature>
<gene>
    <name evidence="3" type="ORF">BJ322DRAFT_1103188</name>
</gene>
<feature type="compositionally biased region" description="Basic and acidic residues" evidence="1">
    <location>
        <begin position="1"/>
        <end position="10"/>
    </location>
</feature>
<comment type="caution">
    <text evidence="3">The sequence shown here is derived from an EMBL/GenBank/DDBJ whole genome shotgun (WGS) entry which is preliminary data.</text>
</comment>
<dbReference type="OrthoDB" id="5419821at2759"/>
<dbReference type="Pfam" id="PF03235">
    <property type="entry name" value="GmrSD_N"/>
    <property type="match status" value="1"/>
</dbReference>
<feature type="compositionally biased region" description="Basic residues" evidence="1">
    <location>
        <begin position="397"/>
        <end position="406"/>
    </location>
</feature>
<evidence type="ECO:0000313" key="4">
    <source>
        <dbReference type="Proteomes" id="UP000736335"/>
    </source>
</evidence>
<dbReference type="PANTHER" id="PTHR39639">
    <property type="entry name" value="CHROMOSOME 16, WHOLE GENOME SHOTGUN SEQUENCE"/>
    <property type="match status" value="1"/>
</dbReference>
<evidence type="ECO:0000256" key="1">
    <source>
        <dbReference type="SAM" id="MobiDB-lite"/>
    </source>
</evidence>
<reference evidence="3" key="2">
    <citation type="submission" date="2020-11" db="EMBL/GenBank/DDBJ databases">
        <authorList>
            <consortium name="DOE Joint Genome Institute"/>
            <person name="Kuo A."/>
            <person name="Miyauchi S."/>
            <person name="Kiss E."/>
            <person name="Drula E."/>
            <person name="Kohler A."/>
            <person name="Sanchez-Garcia M."/>
            <person name="Andreopoulos B."/>
            <person name="Barry K.W."/>
            <person name="Bonito G."/>
            <person name="Buee M."/>
            <person name="Carver A."/>
            <person name="Chen C."/>
            <person name="Cichocki N."/>
            <person name="Clum A."/>
            <person name="Culley D."/>
            <person name="Crous P.W."/>
            <person name="Fauchery L."/>
            <person name="Girlanda M."/>
            <person name="Hayes R."/>
            <person name="Keri Z."/>
            <person name="Labutti K."/>
            <person name="Lipzen A."/>
            <person name="Lombard V."/>
            <person name="Magnuson J."/>
            <person name="Maillard F."/>
            <person name="Morin E."/>
            <person name="Murat C."/>
            <person name="Nolan M."/>
            <person name="Ohm R."/>
            <person name="Pangilinan J."/>
            <person name="Pereira M."/>
            <person name="Perotto S."/>
            <person name="Peter M."/>
            <person name="Riley R."/>
            <person name="Sitrit Y."/>
            <person name="Stielow B."/>
            <person name="Szollosi G."/>
            <person name="Zifcakova L."/>
            <person name="Stursova M."/>
            <person name="Spatafora J.W."/>
            <person name="Tedersoo L."/>
            <person name="Vaario L.-M."/>
            <person name="Yamada A."/>
            <person name="Yan M."/>
            <person name="Wang P."/>
            <person name="Xu J."/>
            <person name="Bruns T."/>
            <person name="Baldrian P."/>
            <person name="Vilgalys R."/>
            <person name="Henrissat B."/>
            <person name="Grigoriev I.V."/>
            <person name="Hibbett D."/>
            <person name="Nagy L.G."/>
            <person name="Martin F.M."/>
        </authorList>
    </citation>
    <scope>NUCLEOTIDE SEQUENCE</scope>
    <source>
        <strain evidence="3">UH-Tt-Lm1</strain>
    </source>
</reference>
<dbReference type="EMBL" id="WIUZ02000001">
    <property type="protein sequence ID" value="KAF9792716.1"/>
    <property type="molecule type" value="Genomic_DNA"/>
</dbReference>
<proteinExistence type="predicted"/>
<feature type="domain" description="GmrSD restriction endonucleases N-terminal" evidence="2">
    <location>
        <begin position="47"/>
        <end position="156"/>
    </location>
</feature>
<feature type="region of interest" description="Disordered" evidence="1">
    <location>
        <begin position="382"/>
        <end position="406"/>
    </location>
</feature>
<keyword evidence="4" id="KW-1185">Reference proteome</keyword>
<feature type="region of interest" description="Disordered" evidence="1">
    <location>
        <begin position="1"/>
        <end position="23"/>
    </location>
</feature>
<name>A0A9P6HV83_9AGAM</name>
<dbReference type="Proteomes" id="UP000736335">
    <property type="component" value="Unassembled WGS sequence"/>
</dbReference>
<reference evidence="3" key="1">
    <citation type="journal article" date="2020" name="Nat. Commun.">
        <title>Large-scale genome sequencing of mycorrhizal fungi provides insights into the early evolution of symbiotic traits.</title>
        <authorList>
            <person name="Miyauchi S."/>
            <person name="Kiss E."/>
            <person name="Kuo A."/>
            <person name="Drula E."/>
            <person name="Kohler A."/>
            <person name="Sanchez-Garcia M."/>
            <person name="Morin E."/>
            <person name="Andreopoulos B."/>
            <person name="Barry K.W."/>
            <person name="Bonito G."/>
            <person name="Buee M."/>
            <person name="Carver A."/>
            <person name="Chen C."/>
            <person name="Cichocki N."/>
            <person name="Clum A."/>
            <person name="Culley D."/>
            <person name="Crous P.W."/>
            <person name="Fauchery L."/>
            <person name="Girlanda M."/>
            <person name="Hayes R.D."/>
            <person name="Keri Z."/>
            <person name="LaButti K."/>
            <person name="Lipzen A."/>
            <person name="Lombard V."/>
            <person name="Magnuson J."/>
            <person name="Maillard F."/>
            <person name="Murat C."/>
            <person name="Nolan M."/>
            <person name="Ohm R.A."/>
            <person name="Pangilinan J."/>
            <person name="Pereira M.F."/>
            <person name="Perotto S."/>
            <person name="Peter M."/>
            <person name="Pfister S."/>
            <person name="Riley R."/>
            <person name="Sitrit Y."/>
            <person name="Stielow J.B."/>
            <person name="Szollosi G."/>
            <person name="Zifcakova L."/>
            <person name="Stursova M."/>
            <person name="Spatafora J.W."/>
            <person name="Tedersoo L."/>
            <person name="Vaario L.M."/>
            <person name="Yamada A."/>
            <person name="Yan M."/>
            <person name="Wang P."/>
            <person name="Xu J."/>
            <person name="Bruns T."/>
            <person name="Baldrian P."/>
            <person name="Vilgalys R."/>
            <person name="Dunand C."/>
            <person name="Henrissat B."/>
            <person name="Grigoriev I.V."/>
            <person name="Hibbett D."/>
            <person name="Nagy L.G."/>
            <person name="Martin F.M."/>
        </authorList>
    </citation>
    <scope>NUCLEOTIDE SEQUENCE</scope>
    <source>
        <strain evidence="3">UH-Tt-Lm1</strain>
    </source>
</reference>
<evidence type="ECO:0000259" key="2">
    <source>
        <dbReference type="Pfam" id="PF03235"/>
    </source>
</evidence>
<evidence type="ECO:0000313" key="3">
    <source>
        <dbReference type="EMBL" id="KAF9792716.1"/>
    </source>
</evidence>
<dbReference type="AlphaFoldDB" id="A0A9P6HV83"/>
<sequence>MVHEVEHWDSDSEWADDEEKDELDQDPLMTIQDRVRPAALREMSVGDICQLIRDGLIDLNPEYQREIVWNPKKQSMLIDSMYRGFYIPPVVFSVHWDGNSYARVRLCVDGKQRLTAISGFVNGKIPYIDRVKKRTFWFKEPKKKNGLEVPQNLKDEFLKMRILCAEYDGINEVDEREVFQRVQLGTPLTSSEKLQAVSTPWTTWINKVNAQFVIGPGNLQGRLGISAKHASGYHAVAHIAYCCSHLPKQQRIPTFATLSKFLDQDNPPTSTLQRDIEDLMKKFTEIATSDKLRFGFSNISQKVAPVEFVYIAIMLFMLIQVCDDTTEMAQHIHDMRVYIRKEEADIRSNNKVCAKLWKFIDSVMNEYDDEYRAPAKIAKVAKSKKNARDDDYVPPKPQKRVRISEK</sequence>
<dbReference type="InterPro" id="IPR004919">
    <property type="entry name" value="GmrSD_N"/>
</dbReference>
<protein>
    <recommendedName>
        <fullName evidence="2">GmrSD restriction endonucleases N-terminal domain-containing protein</fullName>
    </recommendedName>
</protein>
<accession>A0A9P6HV83</accession>